<proteinExistence type="predicted"/>
<keyword evidence="1" id="KW-0862">Zinc</keyword>
<feature type="domain" description="C2H2-type" evidence="3">
    <location>
        <begin position="613"/>
        <end position="643"/>
    </location>
</feature>
<dbReference type="PANTHER" id="PTHR46179">
    <property type="entry name" value="ZINC FINGER PROTEIN"/>
    <property type="match status" value="1"/>
</dbReference>
<evidence type="ECO:0000313" key="5">
    <source>
        <dbReference type="Proteomes" id="UP000799757"/>
    </source>
</evidence>
<dbReference type="SUPFAM" id="SSF57667">
    <property type="entry name" value="beta-beta-alpha zinc fingers"/>
    <property type="match status" value="1"/>
</dbReference>
<name>A0A6A6WYM4_9PLEO</name>
<feature type="region of interest" description="Disordered" evidence="2">
    <location>
        <begin position="158"/>
        <end position="179"/>
    </location>
</feature>
<dbReference type="PANTHER" id="PTHR46179:SF19">
    <property type="entry name" value="C2H2 FINGER DOMAIN TRANSCRIPTION FACTOR (EUROFUNG)-RELATED"/>
    <property type="match status" value="1"/>
</dbReference>
<reference evidence="4" key="1">
    <citation type="journal article" date="2020" name="Stud. Mycol.">
        <title>101 Dothideomycetes genomes: a test case for predicting lifestyles and emergence of pathogens.</title>
        <authorList>
            <person name="Haridas S."/>
            <person name="Albert R."/>
            <person name="Binder M."/>
            <person name="Bloem J."/>
            <person name="Labutti K."/>
            <person name="Salamov A."/>
            <person name="Andreopoulos B."/>
            <person name="Baker S."/>
            <person name="Barry K."/>
            <person name="Bills G."/>
            <person name="Bluhm B."/>
            <person name="Cannon C."/>
            <person name="Castanera R."/>
            <person name="Culley D."/>
            <person name="Daum C."/>
            <person name="Ezra D."/>
            <person name="Gonzalez J."/>
            <person name="Henrissat B."/>
            <person name="Kuo A."/>
            <person name="Liang C."/>
            <person name="Lipzen A."/>
            <person name="Lutzoni F."/>
            <person name="Magnuson J."/>
            <person name="Mondo S."/>
            <person name="Nolan M."/>
            <person name="Ohm R."/>
            <person name="Pangilinan J."/>
            <person name="Park H.-J."/>
            <person name="Ramirez L."/>
            <person name="Alfaro M."/>
            <person name="Sun H."/>
            <person name="Tritt A."/>
            <person name="Yoshinaga Y."/>
            <person name="Zwiers L.-H."/>
            <person name="Turgeon B."/>
            <person name="Goodwin S."/>
            <person name="Spatafora J."/>
            <person name="Crous P."/>
            <person name="Grigoriev I."/>
        </authorList>
    </citation>
    <scope>NUCLEOTIDE SEQUENCE</scope>
    <source>
        <strain evidence="4">CBS 109.77</strain>
    </source>
</reference>
<feature type="region of interest" description="Disordered" evidence="2">
    <location>
        <begin position="28"/>
        <end position="98"/>
    </location>
</feature>
<feature type="compositionally biased region" description="Polar residues" evidence="2">
    <location>
        <begin position="50"/>
        <end position="63"/>
    </location>
</feature>
<evidence type="ECO:0000256" key="2">
    <source>
        <dbReference type="SAM" id="MobiDB-lite"/>
    </source>
</evidence>
<feature type="compositionally biased region" description="Low complexity" evidence="2">
    <location>
        <begin position="792"/>
        <end position="814"/>
    </location>
</feature>
<keyword evidence="5" id="KW-1185">Reference proteome</keyword>
<evidence type="ECO:0000313" key="4">
    <source>
        <dbReference type="EMBL" id="KAF2788827.1"/>
    </source>
</evidence>
<feature type="region of interest" description="Disordered" evidence="2">
    <location>
        <begin position="454"/>
        <end position="477"/>
    </location>
</feature>
<dbReference type="SMART" id="SM00355">
    <property type="entry name" value="ZnF_C2H2"/>
    <property type="match status" value="6"/>
</dbReference>
<evidence type="ECO:0000259" key="3">
    <source>
        <dbReference type="PROSITE" id="PS50157"/>
    </source>
</evidence>
<feature type="region of interest" description="Disordered" evidence="2">
    <location>
        <begin position="516"/>
        <end position="537"/>
    </location>
</feature>
<feature type="region of interest" description="Disordered" evidence="2">
    <location>
        <begin position="792"/>
        <end position="818"/>
    </location>
</feature>
<feature type="compositionally biased region" description="Polar residues" evidence="2">
    <location>
        <begin position="377"/>
        <end position="393"/>
    </location>
</feature>
<feature type="compositionally biased region" description="Polar residues" evidence="2">
    <location>
        <begin position="212"/>
        <end position="223"/>
    </location>
</feature>
<dbReference type="AlphaFoldDB" id="A0A6A6WYM4"/>
<dbReference type="GO" id="GO:0005634">
    <property type="term" value="C:nucleus"/>
    <property type="evidence" value="ECO:0007669"/>
    <property type="project" value="TreeGrafter"/>
</dbReference>
<keyword evidence="1" id="KW-0479">Metal-binding</keyword>
<gene>
    <name evidence="4" type="ORF">K505DRAFT_101907</name>
</gene>
<evidence type="ECO:0000256" key="1">
    <source>
        <dbReference type="PROSITE-ProRule" id="PRU00042"/>
    </source>
</evidence>
<accession>A0A6A6WYM4</accession>
<dbReference type="OrthoDB" id="6077919at2759"/>
<feature type="region of interest" description="Disordered" evidence="2">
    <location>
        <begin position="197"/>
        <end position="223"/>
    </location>
</feature>
<feature type="compositionally biased region" description="Acidic residues" evidence="2">
    <location>
        <begin position="760"/>
        <end position="778"/>
    </location>
</feature>
<dbReference type="InterPro" id="IPR036236">
    <property type="entry name" value="Znf_C2H2_sf"/>
</dbReference>
<dbReference type="EMBL" id="MU002183">
    <property type="protein sequence ID" value="KAF2788827.1"/>
    <property type="molecule type" value="Genomic_DNA"/>
</dbReference>
<keyword evidence="1" id="KW-0863">Zinc-finger</keyword>
<organism evidence="4 5">
    <name type="scientific">Melanomma pulvis-pyrius CBS 109.77</name>
    <dbReference type="NCBI Taxonomy" id="1314802"/>
    <lineage>
        <taxon>Eukaryota</taxon>
        <taxon>Fungi</taxon>
        <taxon>Dikarya</taxon>
        <taxon>Ascomycota</taxon>
        <taxon>Pezizomycotina</taxon>
        <taxon>Dothideomycetes</taxon>
        <taxon>Pleosporomycetidae</taxon>
        <taxon>Pleosporales</taxon>
        <taxon>Melanommataceae</taxon>
        <taxon>Melanomma</taxon>
    </lineage>
</organism>
<dbReference type="Proteomes" id="UP000799757">
    <property type="component" value="Unassembled WGS sequence"/>
</dbReference>
<dbReference type="PROSITE" id="PS50157">
    <property type="entry name" value="ZINC_FINGER_C2H2_2"/>
    <property type="match status" value="2"/>
</dbReference>
<feature type="compositionally biased region" description="Basic and acidic residues" evidence="2">
    <location>
        <begin position="414"/>
        <end position="424"/>
    </location>
</feature>
<protein>
    <recommendedName>
        <fullName evidence="3">C2H2-type domain-containing protein</fullName>
    </recommendedName>
</protein>
<dbReference type="InterPro" id="IPR051061">
    <property type="entry name" value="Zinc_finger_trans_reg"/>
</dbReference>
<dbReference type="InterPro" id="IPR013087">
    <property type="entry name" value="Znf_C2H2_type"/>
</dbReference>
<feature type="region of interest" description="Disordered" evidence="2">
    <location>
        <begin position="753"/>
        <end position="780"/>
    </location>
</feature>
<sequence length="896" mass="100070">MSQPNNPFPPPFNYSEEYFDAQSSHISNASFPQWSHPGSRAMGNAPSPSPSAQTSRTAPNLRTSRVGWIPSVPREIDPTLPNASHLAPPQAPRPRTALESVGNADPMARFYNHDAPWSAHNPRSSSVAVARPYFSPSSMEYGMYREPPESEIESITRRSDSGYHTHHPRSVMSSDPERGVDQELPASMTLQVGNMNVNAGPGEQEDMFRGVSTDQGSQYSGRSANQGKEFRCEHCRELSKCKSDHKKHMLKHIKPFKCDIPNCKRGGQGFATENDLMRHKKSVHRIGMLTNSYQCASESCRNREKIWPRLDNFKQHIHRMHLNEDETDLIRRSQYQRQEPAPASQSMLVAPMDTTLAGIGTEKQFPGNDFDDPVSGISLTPDQDSSNWNSFDPNSHEFAIDVDQTAPNDYSHGSGKDSGYKFQDRSPTYGLHPGTARRNSNLERLDTLAAIASTQSPDKTIPQPHQLSNAPQTKADQQRQALQKFSKIIIQDIKNSNNGENVDLEDVVMRVLSGATKPDKKDRLSSHSTQGSPKAHSLLIDLESDTLTKGEALKASQAISNLIKQSGKPSHSRSRPNPTKGFLTNKLTCEHCGITLARSCDMRKHMKRHTKPYGCTYPKCHKRFGAKSDWKRHENSQHFQLESFRCQCPSPSSQIHCGELFYRAEIFTAHLQSQHQITQEAQLTHEVKMRRIGRNGQGQFWCGFCENIVKLEKKRNAAWDERFDHIDHHFSKEKKRIEEWLCVEAKKRKGEVAREVDKEVFDEEEEDAEPEGFEVDADAEGRRSSLAESILGSGAQAQAQKSSPSTSSSSKSSANPRKRLAESDLLAMSFFNSSAAPPPPQKRARRDVVRYCCSCQSGPWALHTYVDCMSCNHHLCGSCTVVGGAVNVDVGIAGLG</sequence>
<dbReference type="GO" id="GO:0008270">
    <property type="term" value="F:zinc ion binding"/>
    <property type="evidence" value="ECO:0007669"/>
    <property type="project" value="UniProtKB-KW"/>
</dbReference>
<dbReference type="Gene3D" id="3.30.160.60">
    <property type="entry name" value="Classic Zinc Finger"/>
    <property type="match status" value="2"/>
</dbReference>
<feature type="region of interest" description="Disordered" evidence="2">
    <location>
        <begin position="367"/>
        <end position="439"/>
    </location>
</feature>
<dbReference type="GO" id="GO:0006357">
    <property type="term" value="P:regulation of transcription by RNA polymerase II"/>
    <property type="evidence" value="ECO:0007669"/>
    <property type="project" value="TreeGrafter"/>
</dbReference>
<dbReference type="PROSITE" id="PS00028">
    <property type="entry name" value="ZINC_FINGER_C2H2_1"/>
    <property type="match status" value="2"/>
</dbReference>
<feature type="domain" description="C2H2-type" evidence="3">
    <location>
        <begin position="587"/>
        <end position="614"/>
    </location>
</feature>